<reference evidence="1 2" key="1">
    <citation type="submission" date="2020-08" db="EMBL/GenBank/DDBJ databases">
        <authorList>
            <person name="Koutsovoulos G."/>
            <person name="Danchin GJ E."/>
        </authorList>
    </citation>
    <scope>NUCLEOTIDE SEQUENCE [LARGE SCALE GENOMIC DNA]</scope>
</reference>
<protein>
    <submittedName>
        <fullName evidence="1">Uncharacterized protein</fullName>
    </submittedName>
</protein>
<gene>
    <name evidence="1" type="ORF">MENT_LOCUS30590</name>
</gene>
<accession>A0A6V7VUL7</accession>
<dbReference type="PANTHER" id="PTHR33568:SF3">
    <property type="entry name" value="DNA-DIRECTED DNA POLYMERASE"/>
    <property type="match status" value="1"/>
</dbReference>
<dbReference type="Gene3D" id="3.90.1600.10">
    <property type="entry name" value="Palm domain of DNA polymerase"/>
    <property type="match status" value="1"/>
</dbReference>
<dbReference type="InterPro" id="IPR023211">
    <property type="entry name" value="DNA_pol_palm_dom_sf"/>
</dbReference>
<dbReference type="Proteomes" id="UP000580250">
    <property type="component" value="Unassembled WGS sequence"/>
</dbReference>
<proteinExistence type="predicted"/>
<sequence length="383" mass="43643">MKIGEDDERLLFPLCSQCAREHPEGGVNENYSCPHSDQQRGWVSTCTSLELNAALEEGYIVTKVFRVLEYDSSDDKLFAPYISEFMAAKIHSSGFDSSMKGNYEEEEQFIKECKEKFGINIERSKMGPNKGKRTQAKNFGLSQCAITDNPAELHKYYNDKSIEITGLDELTPDILLISYIKKKDWIEEHNCSNVVISLWTTSAARIHLLRAMQKVVRSPGCKLLYTDTDSLIFVHPINNCPLPLGPHLGDLTDEYSSHNILEYCCGGAKQYGLKLQRKGQQEVEYVLKVRGMTLNWDVLNNQGLQYNTFKEQVINYARTGEIKPIDIIYPNFLRPSIKDGRVSSLPQHKLYKPVVSKGIIRPSDFSIFNYGFINNRHPRISPP</sequence>
<comment type="caution">
    <text evidence="1">The sequence shown here is derived from an EMBL/GenBank/DDBJ whole genome shotgun (WGS) entry which is preliminary data.</text>
</comment>
<dbReference type="SUPFAM" id="SSF56672">
    <property type="entry name" value="DNA/RNA polymerases"/>
    <property type="match status" value="1"/>
</dbReference>
<dbReference type="AlphaFoldDB" id="A0A6V7VUL7"/>
<dbReference type="OrthoDB" id="6119432at2759"/>
<dbReference type="EMBL" id="CAJEWN010000324">
    <property type="protein sequence ID" value="CAD2178643.1"/>
    <property type="molecule type" value="Genomic_DNA"/>
</dbReference>
<evidence type="ECO:0000313" key="2">
    <source>
        <dbReference type="Proteomes" id="UP000580250"/>
    </source>
</evidence>
<evidence type="ECO:0000313" key="1">
    <source>
        <dbReference type="EMBL" id="CAD2178643.1"/>
    </source>
</evidence>
<name>A0A6V7VUL7_MELEN</name>
<organism evidence="1 2">
    <name type="scientific">Meloidogyne enterolobii</name>
    <name type="common">Root-knot nematode worm</name>
    <name type="synonym">Meloidogyne mayaguensis</name>
    <dbReference type="NCBI Taxonomy" id="390850"/>
    <lineage>
        <taxon>Eukaryota</taxon>
        <taxon>Metazoa</taxon>
        <taxon>Ecdysozoa</taxon>
        <taxon>Nematoda</taxon>
        <taxon>Chromadorea</taxon>
        <taxon>Rhabditida</taxon>
        <taxon>Tylenchina</taxon>
        <taxon>Tylenchomorpha</taxon>
        <taxon>Tylenchoidea</taxon>
        <taxon>Meloidogynidae</taxon>
        <taxon>Meloidogyninae</taxon>
        <taxon>Meloidogyne</taxon>
    </lineage>
</organism>
<dbReference type="InterPro" id="IPR043502">
    <property type="entry name" value="DNA/RNA_pol_sf"/>
</dbReference>
<dbReference type="PANTHER" id="PTHR33568">
    <property type="entry name" value="DNA POLYMERASE"/>
    <property type="match status" value="1"/>
</dbReference>